<feature type="domain" description="Acyl-CoA dehydrogenase/oxidase N-terminal" evidence="11">
    <location>
        <begin position="10"/>
        <end position="116"/>
    </location>
</feature>
<accession>A0A7V8U9X1</accession>
<evidence type="ECO:0000256" key="3">
    <source>
        <dbReference type="ARBA" id="ARBA00009347"/>
    </source>
</evidence>
<dbReference type="PROSITE" id="PS00073">
    <property type="entry name" value="ACYL_COA_DH_2"/>
    <property type="match status" value="1"/>
</dbReference>
<dbReference type="InterPro" id="IPR009075">
    <property type="entry name" value="AcylCo_DH/oxidase_C"/>
</dbReference>
<feature type="domain" description="Acyl-CoA oxidase/dehydrogenase middle" evidence="10">
    <location>
        <begin position="121"/>
        <end position="215"/>
    </location>
</feature>
<evidence type="ECO:0000259" key="9">
    <source>
        <dbReference type="Pfam" id="PF00441"/>
    </source>
</evidence>
<evidence type="ECO:0000259" key="11">
    <source>
        <dbReference type="Pfam" id="PF02771"/>
    </source>
</evidence>
<keyword evidence="7 8" id="KW-0560">Oxidoreductase</keyword>
<evidence type="ECO:0000256" key="7">
    <source>
        <dbReference type="ARBA" id="ARBA00023002"/>
    </source>
</evidence>
<dbReference type="AlphaFoldDB" id="A0A7V8U9X1"/>
<dbReference type="Gene3D" id="1.20.140.10">
    <property type="entry name" value="Butyryl-CoA Dehydrogenase, subunit A, domain 3"/>
    <property type="match status" value="1"/>
</dbReference>
<evidence type="ECO:0000256" key="2">
    <source>
        <dbReference type="ARBA" id="ARBA00005109"/>
    </source>
</evidence>
<dbReference type="InterPro" id="IPR006089">
    <property type="entry name" value="Acyl-CoA_DH_CS"/>
</dbReference>
<dbReference type="RefSeq" id="WP_181268276.1">
    <property type="nucleotide sequence ID" value="NZ_BAAAGB010000001.1"/>
</dbReference>
<dbReference type="InterPro" id="IPR046373">
    <property type="entry name" value="Acyl-CoA_Oxase/DH_mid-dom_sf"/>
</dbReference>
<evidence type="ECO:0000256" key="5">
    <source>
        <dbReference type="ARBA" id="ARBA00022630"/>
    </source>
</evidence>
<comment type="similarity">
    <text evidence="3 8">Belongs to the acyl-CoA dehydrogenase family.</text>
</comment>
<evidence type="ECO:0000259" key="10">
    <source>
        <dbReference type="Pfam" id="PF02770"/>
    </source>
</evidence>
<dbReference type="InterPro" id="IPR036250">
    <property type="entry name" value="AcylCo_DH-like_C"/>
</dbReference>
<dbReference type="Gene3D" id="2.40.110.10">
    <property type="entry name" value="Butyryl-CoA Dehydrogenase, subunit A, domain 2"/>
    <property type="match status" value="1"/>
</dbReference>
<evidence type="ECO:0000256" key="6">
    <source>
        <dbReference type="ARBA" id="ARBA00022827"/>
    </source>
</evidence>
<proteinExistence type="inferred from homology"/>
<dbReference type="Pfam" id="PF02771">
    <property type="entry name" value="Acyl-CoA_dh_N"/>
    <property type="match status" value="1"/>
</dbReference>
<keyword evidence="4" id="KW-0101">Branched-chain amino acid catabolism</keyword>
<name>A0A7V8U9X1_9SPHN</name>
<evidence type="ECO:0000256" key="1">
    <source>
        <dbReference type="ARBA" id="ARBA00001974"/>
    </source>
</evidence>
<evidence type="ECO:0000256" key="4">
    <source>
        <dbReference type="ARBA" id="ARBA00022456"/>
    </source>
</evidence>
<evidence type="ECO:0000313" key="13">
    <source>
        <dbReference type="Proteomes" id="UP000589292"/>
    </source>
</evidence>
<evidence type="ECO:0000256" key="8">
    <source>
        <dbReference type="RuleBase" id="RU362125"/>
    </source>
</evidence>
<dbReference type="GO" id="GO:0050660">
    <property type="term" value="F:flavin adenine dinucleotide binding"/>
    <property type="evidence" value="ECO:0007669"/>
    <property type="project" value="InterPro"/>
</dbReference>
<dbReference type="PANTHER" id="PTHR43884:SF9">
    <property type="entry name" value="COMPLEX I ASSEMBLY FACTOR ACAD9, MITOCHONDRIAL"/>
    <property type="match status" value="1"/>
</dbReference>
<dbReference type="InterPro" id="IPR009100">
    <property type="entry name" value="AcylCoA_DH/oxidase_NM_dom_sf"/>
</dbReference>
<keyword evidence="5 8" id="KW-0285">Flavoprotein</keyword>
<dbReference type="Pfam" id="PF00441">
    <property type="entry name" value="Acyl-CoA_dh_1"/>
    <property type="match status" value="1"/>
</dbReference>
<dbReference type="InterPro" id="IPR037069">
    <property type="entry name" value="AcylCoA_DH/ox_N_sf"/>
</dbReference>
<dbReference type="InterPro" id="IPR013786">
    <property type="entry name" value="AcylCoA_DH/ox_N"/>
</dbReference>
<dbReference type="PANTHER" id="PTHR43884">
    <property type="entry name" value="ACYL-COA DEHYDROGENASE"/>
    <property type="match status" value="1"/>
</dbReference>
<evidence type="ECO:0000313" key="12">
    <source>
        <dbReference type="EMBL" id="MBA1375862.1"/>
    </source>
</evidence>
<keyword evidence="6 8" id="KW-0274">FAD</keyword>
<gene>
    <name evidence="12" type="ORF">FG486_16075</name>
</gene>
<dbReference type="FunFam" id="1.10.540.10:FF:000001">
    <property type="entry name" value="Very long-chain-specific acyl-CoA dehydrogenase, mitochondrial"/>
    <property type="match status" value="1"/>
</dbReference>
<comment type="pathway">
    <text evidence="2">Amino-acid degradation; L-valine degradation.</text>
</comment>
<dbReference type="InterPro" id="IPR006091">
    <property type="entry name" value="Acyl-CoA_Oxase/DH_mid-dom"/>
</dbReference>
<dbReference type="GO" id="GO:0009083">
    <property type="term" value="P:branched-chain amino acid catabolic process"/>
    <property type="evidence" value="ECO:0007669"/>
    <property type="project" value="UniProtKB-KW"/>
</dbReference>
<dbReference type="Gene3D" id="1.10.540.10">
    <property type="entry name" value="Acyl-CoA dehydrogenase/oxidase, N-terminal domain"/>
    <property type="match status" value="1"/>
</dbReference>
<dbReference type="SUPFAM" id="SSF47203">
    <property type="entry name" value="Acyl-CoA dehydrogenase C-terminal domain-like"/>
    <property type="match status" value="1"/>
</dbReference>
<dbReference type="EMBL" id="VDES01000003">
    <property type="protein sequence ID" value="MBA1375862.1"/>
    <property type="molecule type" value="Genomic_DNA"/>
</dbReference>
<organism evidence="12 13">
    <name type="scientific">Sphingomonas ursincola</name>
    <dbReference type="NCBI Taxonomy" id="56361"/>
    <lineage>
        <taxon>Bacteria</taxon>
        <taxon>Pseudomonadati</taxon>
        <taxon>Pseudomonadota</taxon>
        <taxon>Alphaproteobacteria</taxon>
        <taxon>Sphingomonadales</taxon>
        <taxon>Sphingomonadaceae</taxon>
        <taxon>Sphingomonas</taxon>
    </lineage>
</organism>
<dbReference type="FunFam" id="1.20.140.10:FF:000001">
    <property type="entry name" value="Acyl-CoA dehydrogenase"/>
    <property type="match status" value="1"/>
</dbReference>
<dbReference type="PIRSF" id="PIRSF016578">
    <property type="entry name" value="HsaA"/>
    <property type="match status" value="1"/>
</dbReference>
<comment type="caution">
    <text evidence="12">The sequence shown here is derived from an EMBL/GenBank/DDBJ whole genome shotgun (WGS) entry which is preliminary data.</text>
</comment>
<comment type="cofactor">
    <cofactor evidence="1 8">
        <name>FAD</name>
        <dbReference type="ChEBI" id="CHEBI:57692"/>
    </cofactor>
</comment>
<dbReference type="Proteomes" id="UP000589292">
    <property type="component" value="Unassembled WGS sequence"/>
</dbReference>
<sequence>MALDPEIFDALLEGVRRFVAERLRPLEAQVSETDEIPDDLVQDMRDLGLFGLSISEEYGGLGLNMEEEVRIAFELGRTSPAMRSTFGTNVGIGSQGLVMDGNEAQKAKYLPLIASGAIITSFALTEPDVGSDSGSVKTRAELDGDAYVLNGSKRYITNADKADLFTVMARTGGPGPKGVTAFLVPRDLPGLSVGKPERKMGQQGAHVCDVNFDNVRVPVENRLGAEGDGFKVAMRVLDRGRLHISAVCVGAAERLIADSIAYAKDRQQFGKPIAEFQLIQAMIADSVAECKAAKALVLQTAKAKDRGERITEDCACAKLIASEMVGRVADRAVQIFGGAGYIADYGIERFYRDVRLFRIYEGTSEIQRTIIAREALRSEG</sequence>
<feature type="domain" description="Acyl-CoA dehydrogenase/oxidase C-terminal" evidence="9">
    <location>
        <begin position="227"/>
        <end position="375"/>
    </location>
</feature>
<protein>
    <submittedName>
        <fullName evidence="12">Acyl-CoA dehydrogenase</fullName>
    </submittedName>
</protein>
<keyword evidence="13" id="KW-1185">Reference proteome</keyword>
<reference evidence="12 13" key="1">
    <citation type="journal article" date="1994" name="Int. J. Syst. Bacteriol.">
        <title>Phylogenetic positions of novel aerobic, bacteriochlorophyll a-containing bacteria and description of Roseococcus thiosulfatophilus gen. nov., sp. nov., Erythromicrobium ramosum gen. nov., sp. nov., and Erythrobacter litoralis sp. nov.</title>
        <authorList>
            <person name="Yurkov V."/>
            <person name="Stackebrandt E."/>
            <person name="Holmes A."/>
            <person name="Fuerst J.A."/>
            <person name="Hugenholtz P."/>
            <person name="Golecki J."/>
            <person name="Gad'on N."/>
            <person name="Gorlenko V.M."/>
            <person name="Kompantseva E.I."/>
            <person name="Drews G."/>
        </authorList>
    </citation>
    <scope>NUCLEOTIDE SEQUENCE [LARGE SCALE GENOMIC DNA]</scope>
    <source>
        <strain evidence="12 13">KR-99</strain>
    </source>
</reference>
<dbReference type="Pfam" id="PF02770">
    <property type="entry name" value="Acyl-CoA_dh_M"/>
    <property type="match status" value="1"/>
</dbReference>
<dbReference type="FunFam" id="2.40.110.10:FF:000001">
    <property type="entry name" value="Acyl-CoA dehydrogenase, mitochondrial"/>
    <property type="match status" value="1"/>
</dbReference>
<dbReference type="SUPFAM" id="SSF56645">
    <property type="entry name" value="Acyl-CoA dehydrogenase NM domain-like"/>
    <property type="match status" value="1"/>
</dbReference>
<dbReference type="GO" id="GO:0003995">
    <property type="term" value="F:acyl-CoA dehydrogenase activity"/>
    <property type="evidence" value="ECO:0007669"/>
    <property type="project" value="InterPro"/>
</dbReference>